<evidence type="ECO:0000259" key="7">
    <source>
        <dbReference type="Pfam" id="PF17167"/>
    </source>
</evidence>
<feature type="compositionally biased region" description="Basic and acidic residues" evidence="3">
    <location>
        <begin position="1435"/>
        <end position="1445"/>
    </location>
</feature>
<dbReference type="InterPro" id="IPR037824">
    <property type="entry name" value="GH94N_2_NdvB"/>
</dbReference>
<dbReference type="PANTHER" id="PTHR37469:SF2">
    <property type="entry name" value="CELLOBIONIC ACID PHOSPHORYLASE"/>
    <property type="match status" value="1"/>
</dbReference>
<dbReference type="Pfam" id="PF06165">
    <property type="entry name" value="GH94_b-supersand"/>
    <property type="match status" value="2"/>
</dbReference>
<name>G6E6V5_9SPHN</name>
<dbReference type="Pfam" id="PF17167">
    <property type="entry name" value="Glyco_hydro_94"/>
    <property type="match status" value="1"/>
</dbReference>
<evidence type="ECO:0000259" key="6">
    <source>
        <dbReference type="Pfam" id="PF10091"/>
    </source>
</evidence>
<feature type="domain" description="Glycoamylase-like" evidence="6">
    <location>
        <begin position="1196"/>
        <end position="1405"/>
    </location>
</feature>
<feature type="transmembrane region" description="Helical" evidence="4">
    <location>
        <begin position="849"/>
        <end position="866"/>
    </location>
</feature>
<dbReference type="PATRIC" id="fig|1088721.3.peg.76"/>
<evidence type="ECO:0000256" key="3">
    <source>
        <dbReference type="SAM" id="MobiDB-lite"/>
    </source>
</evidence>
<dbReference type="InterPro" id="IPR052047">
    <property type="entry name" value="GH94_Enzymes"/>
</dbReference>
<dbReference type="Proteomes" id="UP000004030">
    <property type="component" value="Unassembled WGS sequence"/>
</dbReference>
<accession>G6E6V5</accession>
<protein>
    <submittedName>
        <fullName evidence="8">Cellobiose phosphorylase</fullName>
    </submittedName>
</protein>
<dbReference type="GO" id="GO:0005975">
    <property type="term" value="P:carbohydrate metabolic process"/>
    <property type="evidence" value="ECO:0007669"/>
    <property type="project" value="InterPro"/>
</dbReference>
<keyword evidence="4" id="KW-0812">Transmembrane</keyword>
<feature type="transmembrane region" description="Helical" evidence="4">
    <location>
        <begin position="791"/>
        <end position="814"/>
    </location>
</feature>
<comment type="caution">
    <text evidence="8">The sequence shown here is derived from an EMBL/GenBank/DDBJ whole genome shotgun (WGS) entry which is preliminary data.</text>
</comment>
<feature type="transmembrane region" description="Helical" evidence="4">
    <location>
        <begin position="317"/>
        <end position="338"/>
    </location>
</feature>
<dbReference type="InterPro" id="IPR019282">
    <property type="entry name" value="Glycoamylase-like_cons_dom"/>
</dbReference>
<keyword evidence="2" id="KW-0808">Transferase</keyword>
<keyword evidence="4" id="KW-1133">Transmembrane helix</keyword>
<sequence length="2750" mass="304717">MAEHDPNLGWFLEQSARELGSRHRLSDQAALPIPAWAGLGAGFDWLHDVRCACSAAPPEASKAAEWLLDNDYQIHRALRQIREDLPKSFYARLPALASEPGERLPRVFVLAHAMLHTTKLQVSLANAVRFVAAYQDESALTIAELWAFPTMLRIASFEILVSALSPLVCGERKLPFRITDWALDPESLDPTERVARSVSNLAAITAIPWEQFFDRTNRVEEILTKDPSGFYSQMDFESRDRYRRRVEDLARYSSTSESDVAAEAVECAAAHQSDRAPGHVGHWLVGPGAPELETRTGARFPFKQKLKRLVLRNPGKFYAAALLLAGLGAFIIPGAYLASVGADLSGWIAGLLLSFIPASILAIAVVHWMITRWLPPRALYKLDFSNGLGEGCRTIVAVPVIVAKASDAARLAEQMESHWLANADPLLQVALLADLPDAVEERLPGDEEVVAELVSQVRRLNERHQMDGRGPFHLLVRPRLYNPVQGCWLGWERKRGKLEQFNRLLIEGERSAFSMHVGDGAALEGARFVVTVDADTMLPPEAVARLAGVLAHPLNRPVVDHATGRIVSGYSIIQPRVEISPQCGVRTLFTRLFTGDTAIDIYSRAVSDVYQDLFGAGIFVGKGIYDLAAFHESVDGRVPENRILSHDLFEGIHGRAALATDIVLYEGFPASYPEYASRMHRWIRGDWQLLPWLGRKVPAADGSRFANRLSGVDRWKMIDNLRRSLAAPALLLLALGDWFFLPGSPWFWTLLVVFAPGFQLFTEIVSGLARGRRRGAALGLLPRLSDQTGRWLLAIVYLLYEAVLSLHAIGITLWRLLVSRRRMLQWTTAAQVAAKMRGRDTRTAAWREMWWVPVISLAIAVGLAFVRPHAMPAALPLLLLWIASPEITFRIGRPRRSESEPLTADQRHFLRLLARKTWFFFETFAGPDDNWLPPDNYQGEPHEETAHRTSPTNIGMLLLSTAAAWDLGYIGRKELATRTRNILDSLNQLERYRGHFYNWYDTMSLRPLEPRYVSTVDSGNLALSLIGYAEALRQAADVKQLEPQRWDGLNDVLALLDSALAVVDATEAREDIAEICDRLMILRSNPDSRRAQLESMLQSDVPRLEAHVAAAVAPPNAVPVETLRELHAWIDRFRQQVRTMMRDLDAPGQGEEDFEAMAAETAALAYGMDFAPLYCAERGLFHIGYNASSGKIDQHYYDLLASEARIASFFAIAKGDVPVEHWFHLGRPITRSGRRIGLISWNGSMFEYLMPRLFLRGEPETLLFESERTAVRIQRTYGDRHGVPWGISESAYASRDPDHRYRYQAFGVPGLGLRRGLARDMVVAPYASALALAVSPAEAAGNLAELSRHGAGGRFGLFEAADFTPARRASGERFAPVAAYMAHHQGMILCAIANVLGDDVLVHRLLRDSRLNLVSLLLSERLPTELPAEIERLEELERPSEEERSAQPIGSWEPPTSALFPQVLLLGNGRLSSWISEGGGGGLRWHGQALTRFAPDVTRDADGFWIYVADDETGALWSATRQPTRAKPDEYRAVFHPHMAEFHRRDNGVELRMETGVAAGDDIEIRRIVIADESGRPRSLRLTSYAEVVLAPPLEDERHPAFSKLFVTSDRIPHLGGLMLSRRPRSPREAPPVLLHFALGPDGPIQGAGFESDRRIFVGRGNDPQRPAGATADLGGGSGCTLDPVAALQVKLDLAPYERREIYFLTVAAASPESATEIAERHLTPVSVDWALRDAALETGRAVRHLRLGPRSLRRAQTLGSLLIHSNGALRANSPGARANRLGQPSLWGMALSGDLPIVLLQTVQSSGEMLEELVGAHQFWCRMGLETDLVVLQSGGSAYIEPLRDEVLESLRNIGAIEMLGRKGGIHLLFSDQIGSDQVHLLEAVAAVALDEAQGSLAEQLDLASVRPSPLPLFIPSMPEYDTADRAGERPVDLLFDNGIGGFSADGRNYVIHLEAGESTPAPWSNILANDDFGCLVTEAGGGFSWAINSGENRLTPWTNDPVTDRPTEIVYLRDEETAAVWSVTPAPAGHDTATRIRHGAGYSEWRKCSHGLDQELLVFVPTDAPVKIMRLRIRNQLYHHRRLTATSYVEWLLGSLPSMARPHVRCGYDAGTEALLAYNRWNPDFADRVAFLTASRKSHGFTTDRQEFLGFEADLARPAGLGRWGLSGDISGGLDPCAAYQVHLDLAPGETEDVVFVLGQGRDESEALALAGRWRDPEQVERALHQLHEHWDILLGAVEVRTPDPAFDLMVNRWLPYQSLSSRILARTGFYQASGAIGFRDQLQDVLAFLHSDPRRVRDHILLCAAHQFEEGDVLHWWHPPSDRGVRTRCSDDMLWLPYAVGTYVSATGDLSILHERLPFLDAPPLAAGEEDRYASFERTVTREPLIDHCERALERALVEGVHGLPLIGGGDWNDGMNRIGQAGRGESVWLAWFASVTAEAMADLNSRVGRGGEAERWRKRSRELCRSAEEAGWDGSWYRRAYDDSGHPWGSAQSEECRIDSISQSWAAFAGADPARVDMALASAFTELVDEKHRIARLLWPPFDRALHDPGYIKAYPPGIRENGGQYTHAAAWLGLALARTGKPDAAMDIFQMLSPIGRTASRASAEHYRGEPYVVAGDISAGEQHGGRSGWTWYTGSAAWTWRFAVEGMLGLSLVDGRIRFDPCIPSGWPGYEARIRRPHGTLKVRVERVDGGLDERLDLNVGGESHPRSEIDFPDDGSERNVTVRVRGGTTGTEKYSSPFAGVVE</sequence>
<proteinExistence type="predicted"/>
<feature type="region of interest" description="Disordered" evidence="3">
    <location>
        <begin position="1435"/>
        <end position="1454"/>
    </location>
</feature>
<dbReference type="Gene3D" id="2.60.420.10">
    <property type="entry name" value="Maltose phosphorylase, domain 3"/>
    <property type="match status" value="1"/>
</dbReference>
<evidence type="ECO:0000313" key="8">
    <source>
        <dbReference type="EMBL" id="EHJ63001.1"/>
    </source>
</evidence>
<dbReference type="InterPro" id="IPR010383">
    <property type="entry name" value="Glyco_hydrolase_94_b-supersand"/>
</dbReference>
<dbReference type="Gene3D" id="1.50.10.10">
    <property type="match status" value="1"/>
</dbReference>
<dbReference type="SUPFAM" id="SSF48208">
    <property type="entry name" value="Six-hairpin glycosidases"/>
    <property type="match status" value="1"/>
</dbReference>
<keyword evidence="4" id="KW-0472">Membrane</keyword>
<dbReference type="InterPro" id="IPR011013">
    <property type="entry name" value="Gal_mutarotase_sf_dom"/>
</dbReference>
<feature type="transmembrane region" description="Helical" evidence="4">
    <location>
        <begin position="344"/>
        <end position="370"/>
    </location>
</feature>
<dbReference type="Pfam" id="PF10091">
    <property type="entry name" value="Glycoamylase"/>
    <property type="match status" value="1"/>
</dbReference>
<keyword evidence="1" id="KW-0328">Glycosyltransferase</keyword>
<gene>
    <name evidence="8" type="ORF">NSU_0076</name>
</gene>
<feature type="domain" description="Glycosyl hydrolase 94 supersandwich" evidence="5">
    <location>
        <begin position="1460"/>
        <end position="1723"/>
    </location>
</feature>
<dbReference type="Gene3D" id="1.50.10.140">
    <property type="match status" value="2"/>
</dbReference>
<dbReference type="SUPFAM" id="SSF74650">
    <property type="entry name" value="Galactose mutarotase-like"/>
    <property type="match status" value="2"/>
</dbReference>
<dbReference type="GO" id="GO:0016757">
    <property type="term" value="F:glycosyltransferase activity"/>
    <property type="evidence" value="ECO:0007669"/>
    <property type="project" value="UniProtKB-KW"/>
</dbReference>
<evidence type="ECO:0000256" key="1">
    <source>
        <dbReference type="ARBA" id="ARBA00022676"/>
    </source>
</evidence>
<dbReference type="InterPro" id="IPR033432">
    <property type="entry name" value="GH94_catalytic"/>
</dbReference>
<dbReference type="eggNOG" id="COG3459">
    <property type="taxonomic scope" value="Bacteria"/>
</dbReference>
<dbReference type="InterPro" id="IPR037820">
    <property type="entry name" value="GH94N_NdvB"/>
</dbReference>
<evidence type="ECO:0000259" key="5">
    <source>
        <dbReference type="Pfam" id="PF06165"/>
    </source>
</evidence>
<dbReference type="InterPro" id="IPR012341">
    <property type="entry name" value="6hp_glycosidase-like_sf"/>
</dbReference>
<dbReference type="CDD" id="cd11753">
    <property type="entry name" value="GH94N_ChvB_NdvB_2_like"/>
    <property type="match status" value="1"/>
</dbReference>
<evidence type="ECO:0000313" key="9">
    <source>
        <dbReference type="Proteomes" id="UP000004030"/>
    </source>
</evidence>
<keyword evidence="9" id="KW-1185">Reference proteome</keyword>
<organism evidence="8 9">
    <name type="scientific">Novosphingobium pentaromativorans US6-1</name>
    <dbReference type="NCBI Taxonomy" id="1088721"/>
    <lineage>
        <taxon>Bacteria</taxon>
        <taxon>Pseudomonadati</taxon>
        <taxon>Pseudomonadota</taxon>
        <taxon>Alphaproteobacteria</taxon>
        <taxon>Sphingomonadales</taxon>
        <taxon>Sphingomonadaceae</taxon>
        <taxon>Novosphingobium</taxon>
    </lineage>
</organism>
<dbReference type="SMART" id="SM01068">
    <property type="entry name" value="CBM_X"/>
    <property type="match status" value="2"/>
</dbReference>
<dbReference type="Gene3D" id="2.70.98.40">
    <property type="entry name" value="Glycoside hydrolase, family 65, N-terminal domain"/>
    <property type="match status" value="2"/>
</dbReference>
<dbReference type="GO" id="GO:0030246">
    <property type="term" value="F:carbohydrate binding"/>
    <property type="evidence" value="ECO:0007669"/>
    <property type="project" value="InterPro"/>
</dbReference>
<dbReference type="InterPro" id="IPR008928">
    <property type="entry name" value="6-hairpin_glycosidase_sf"/>
</dbReference>
<dbReference type="PANTHER" id="PTHR37469">
    <property type="entry name" value="CELLOBIONIC ACID PHOSPHORYLASE-RELATED"/>
    <property type="match status" value="1"/>
</dbReference>
<dbReference type="CDD" id="cd11756">
    <property type="entry name" value="GH94N_ChvB_NdvB_1_like"/>
    <property type="match status" value="1"/>
</dbReference>
<dbReference type="EMBL" id="AGFM01000002">
    <property type="protein sequence ID" value="EHJ63001.1"/>
    <property type="molecule type" value="Genomic_DNA"/>
</dbReference>
<feature type="domain" description="Glycosyl hydrolase 94 catalytic" evidence="7">
    <location>
        <begin position="2232"/>
        <end position="2655"/>
    </location>
</feature>
<evidence type="ECO:0000256" key="2">
    <source>
        <dbReference type="ARBA" id="ARBA00022679"/>
    </source>
</evidence>
<evidence type="ECO:0000256" key="4">
    <source>
        <dbReference type="SAM" id="Phobius"/>
    </source>
</evidence>
<reference evidence="8 9" key="1">
    <citation type="journal article" date="2012" name="J. Bacteriol.">
        <title>Genome sequence of benzo(a)pyrene-degrading bacterium Novosphingobium pentaromativorans US6-1.</title>
        <authorList>
            <person name="Luo Y.R."/>
            <person name="Kang S.G."/>
            <person name="Kim S.J."/>
            <person name="Kim M.R."/>
            <person name="Li N."/>
            <person name="Lee J.H."/>
            <person name="Kwon K.K."/>
        </authorList>
    </citation>
    <scope>NUCLEOTIDE SEQUENCE [LARGE SCALE GENOMIC DNA]</scope>
    <source>
        <strain evidence="8 9">US6-1</strain>
    </source>
</reference>
<dbReference type="InterPro" id="IPR037018">
    <property type="entry name" value="GH65_N"/>
</dbReference>
<feature type="domain" description="Glycosyl hydrolase 94 supersandwich" evidence="5">
    <location>
        <begin position="1949"/>
        <end position="2219"/>
    </location>
</feature>